<dbReference type="NCBIfam" id="TIGR02742">
    <property type="entry name" value="TrbC_Ftype"/>
    <property type="match status" value="1"/>
</dbReference>
<dbReference type="InterPro" id="IPR019106">
    <property type="entry name" value="T4SS_TrbC"/>
</dbReference>
<dbReference type="Pfam" id="PF09673">
    <property type="entry name" value="TrbC_Ftype"/>
    <property type="match status" value="1"/>
</dbReference>
<comment type="caution">
    <text evidence="2">The sequence shown here is derived from an EMBL/GenBank/DDBJ whole genome shotgun (WGS) entry which is preliminary data.</text>
</comment>
<proteinExistence type="predicted"/>
<evidence type="ECO:0008006" key="4">
    <source>
        <dbReference type="Google" id="ProtNLM"/>
    </source>
</evidence>
<dbReference type="Proteomes" id="UP000027341">
    <property type="component" value="Unassembled WGS sequence"/>
</dbReference>
<feature type="chain" id="PRO_5001635999" description="Type-F conjugative transfer system pilin assembly protein TrbC" evidence="1">
    <location>
        <begin position="21"/>
        <end position="239"/>
    </location>
</feature>
<gene>
    <name evidence="2" type="ORF">EI16_12530</name>
</gene>
<feature type="signal peptide" evidence="1">
    <location>
        <begin position="1"/>
        <end position="20"/>
    </location>
</feature>
<keyword evidence="3" id="KW-1185">Reference proteome</keyword>
<sequence>MKNSIILISILSALSMNAMAQDKVNISTGQIKEAQKRAEKALAKMPQNTALHFDWSKVPQPRVHYNGNLASSAISISGLNDKVPLASINPKKKIKVFVSFSMPEESIRRYAEQAKYLAKGDVVLVLNGLDKSKNFPKTIQHMRKVVKGTGAEFDLDPPSFVRFGVKQVPAIVVYTDDPMYEAKCAIQGKRDNLKKMEHFVGVYGDVSIAFALDYLDNTYPKSEFTPFIESSLHKLRGLK</sequence>
<dbReference type="EMBL" id="JMIU01000002">
    <property type="protein sequence ID" value="KDN94716.1"/>
    <property type="molecule type" value="Genomic_DNA"/>
</dbReference>
<dbReference type="InterPro" id="IPR014113">
    <property type="entry name" value="T4SS_TrbC_subgr"/>
</dbReference>
<keyword evidence="1" id="KW-0732">Signal</keyword>
<accession>A0A066ZWL4</accession>
<evidence type="ECO:0000313" key="3">
    <source>
        <dbReference type="Proteomes" id="UP000027341"/>
    </source>
</evidence>
<evidence type="ECO:0000313" key="2">
    <source>
        <dbReference type="EMBL" id="KDN94716.1"/>
    </source>
</evidence>
<reference evidence="2 3" key="1">
    <citation type="submission" date="2014-04" db="EMBL/GenBank/DDBJ databases">
        <title>Draft genome sequence of Hydrogenovibrio marinus MH-110, a model organism for aerobic H2 metabolism.</title>
        <authorList>
            <person name="Cha H.J."/>
            <person name="Jo B.H."/>
            <person name="Hwang B.H."/>
        </authorList>
    </citation>
    <scope>NUCLEOTIDE SEQUENCE [LARGE SCALE GENOMIC DNA]</scope>
    <source>
        <strain evidence="2 3">MH-110</strain>
    </source>
</reference>
<dbReference type="STRING" id="28885.EI16_12530"/>
<evidence type="ECO:0000256" key="1">
    <source>
        <dbReference type="SAM" id="SignalP"/>
    </source>
</evidence>
<dbReference type="RefSeq" id="WP_029913444.1">
    <property type="nucleotide sequence ID" value="NZ_JMIU01000002.1"/>
</dbReference>
<organism evidence="2 3">
    <name type="scientific">Hydrogenovibrio marinus</name>
    <dbReference type="NCBI Taxonomy" id="28885"/>
    <lineage>
        <taxon>Bacteria</taxon>
        <taxon>Pseudomonadati</taxon>
        <taxon>Pseudomonadota</taxon>
        <taxon>Gammaproteobacteria</taxon>
        <taxon>Thiotrichales</taxon>
        <taxon>Piscirickettsiaceae</taxon>
        <taxon>Hydrogenovibrio</taxon>
    </lineage>
</organism>
<protein>
    <recommendedName>
        <fullName evidence="4">Type-F conjugative transfer system pilin assembly protein TrbC</fullName>
    </recommendedName>
</protein>
<dbReference type="AlphaFoldDB" id="A0A066ZWL4"/>
<name>A0A066ZWL4_HYDMR</name>